<dbReference type="GO" id="GO:0051603">
    <property type="term" value="P:proteolysis involved in protein catabolic process"/>
    <property type="evidence" value="ECO:0007669"/>
    <property type="project" value="InterPro"/>
</dbReference>
<dbReference type="InterPro" id="IPR001353">
    <property type="entry name" value="Proteasome_sua/b"/>
</dbReference>
<dbReference type="SUPFAM" id="SSF56235">
    <property type="entry name" value="N-terminal nucleophile aminohydrolases (Ntn hydrolases)"/>
    <property type="match status" value="1"/>
</dbReference>
<evidence type="ECO:0000256" key="2">
    <source>
        <dbReference type="ARBA" id="ARBA00022490"/>
    </source>
</evidence>
<keyword evidence="2" id="KW-0963">Cytoplasm</keyword>
<dbReference type="GO" id="GO:0005634">
    <property type="term" value="C:nucleus"/>
    <property type="evidence" value="ECO:0007669"/>
    <property type="project" value="UniProtKB-SubCell"/>
</dbReference>
<dbReference type="Pfam" id="PF00227">
    <property type="entry name" value="Proteasome"/>
    <property type="match status" value="1"/>
</dbReference>
<sequence length="94" mass="10303">GAVFSYDPIGCIERLEYAASGAAEAMLLPFLDCQVGHVTLSEGSERPKLTIDRACALMRDAFRACAEREMSTGDSIHLVIVEAGKPPRHERRKL</sequence>
<evidence type="ECO:0000256" key="1">
    <source>
        <dbReference type="ARBA" id="ARBA00004123"/>
    </source>
</evidence>
<dbReference type="InterPro" id="IPR029055">
    <property type="entry name" value="Ntn_hydrolases_N"/>
</dbReference>
<dbReference type="Proteomes" id="UP001328107">
    <property type="component" value="Unassembled WGS sequence"/>
</dbReference>
<feature type="non-terminal residue" evidence="5">
    <location>
        <position position="94"/>
    </location>
</feature>
<gene>
    <name evidence="5" type="ORF">PMAYCL1PPCAC_14275</name>
</gene>
<dbReference type="Gene3D" id="3.60.20.10">
    <property type="entry name" value="Glutamine Phosphoribosylpyrophosphate, subunit 1, domain 1"/>
    <property type="match status" value="1"/>
</dbReference>
<organism evidence="5 6">
    <name type="scientific">Pristionchus mayeri</name>
    <dbReference type="NCBI Taxonomy" id="1317129"/>
    <lineage>
        <taxon>Eukaryota</taxon>
        <taxon>Metazoa</taxon>
        <taxon>Ecdysozoa</taxon>
        <taxon>Nematoda</taxon>
        <taxon>Chromadorea</taxon>
        <taxon>Rhabditida</taxon>
        <taxon>Rhabditina</taxon>
        <taxon>Diplogasteromorpha</taxon>
        <taxon>Diplogasteroidea</taxon>
        <taxon>Neodiplogasteridae</taxon>
        <taxon>Pristionchus</taxon>
    </lineage>
</organism>
<keyword evidence="6" id="KW-1185">Reference proteome</keyword>
<dbReference type="PANTHER" id="PTHR32194">
    <property type="entry name" value="METALLOPROTEASE TLDD"/>
    <property type="match status" value="1"/>
</dbReference>
<dbReference type="AlphaFoldDB" id="A0AAN4ZUB3"/>
<comment type="subunit">
    <text evidence="4">The 26S proteasome consists of a 20S proteasome core and two 19S regulatory subunits. The 20S proteasome core is composed of 28 subunits that are arranged in four stacked rings, resulting in a barrel-shaped structure. The two end rings are each formed by seven alpha subunits, and the two central rings are each formed by seven beta subunits. The catalytic chamber with the active sites is on the inside of the barrel.</text>
</comment>
<dbReference type="EMBL" id="BTRK01000003">
    <property type="protein sequence ID" value="GMR44080.1"/>
    <property type="molecule type" value="Genomic_DNA"/>
</dbReference>
<name>A0AAN4ZUB3_9BILA</name>
<comment type="caution">
    <text evidence="5">The sequence shown here is derived from an EMBL/GenBank/DDBJ whole genome shotgun (WGS) entry which is preliminary data.</text>
</comment>
<comment type="subcellular location">
    <subcellularLocation>
        <location evidence="1">Nucleus</location>
    </subcellularLocation>
</comment>
<reference evidence="6" key="1">
    <citation type="submission" date="2022-10" db="EMBL/GenBank/DDBJ databases">
        <title>Genome assembly of Pristionchus species.</title>
        <authorList>
            <person name="Yoshida K."/>
            <person name="Sommer R.J."/>
        </authorList>
    </citation>
    <scope>NUCLEOTIDE SEQUENCE [LARGE SCALE GENOMIC DNA]</scope>
    <source>
        <strain evidence="6">RS5460</strain>
    </source>
</reference>
<evidence type="ECO:0000256" key="3">
    <source>
        <dbReference type="ARBA" id="ARBA00022942"/>
    </source>
</evidence>
<protein>
    <submittedName>
        <fullName evidence="5">Uncharacterized protein</fullName>
    </submittedName>
</protein>
<evidence type="ECO:0000313" key="5">
    <source>
        <dbReference type="EMBL" id="GMR44080.1"/>
    </source>
</evidence>
<dbReference type="GO" id="GO:0005737">
    <property type="term" value="C:cytoplasm"/>
    <property type="evidence" value="ECO:0007669"/>
    <property type="project" value="TreeGrafter"/>
</dbReference>
<keyword evidence="3" id="KW-0647">Proteasome</keyword>
<dbReference type="InterPro" id="IPR023333">
    <property type="entry name" value="Proteasome_suB-type"/>
</dbReference>
<dbReference type="GO" id="GO:0005839">
    <property type="term" value="C:proteasome core complex"/>
    <property type="evidence" value="ECO:0007669"/>
    <property type="project" value="InterPro"/>
</dbReference>
<accession>A0AAN4ZUB3</accession>
<proteinExistence type="predicted"/>
<evidence type="ECO:0000256" key="4">
    <source>
        <dbReference type="ARBA" id="ARBA00026071"/>
    </source>
</evidence>
<feature type="non-terminal residue" evidence="5">
    <location>
        <position position="1"/>
    </location>
</feature>
<dbReference type="PANTHER" id="PTHR32194:SF2">
    <property type="entry name" value="PROTEASOME SUBUNIT BETA TYPE-1"/>
    <property type="match status" value="1"/>
</dbReference>
<evidence type="ECO:0000313" key="6">
    <source>
        <dbReference type="Proteomes" id="UP001328107"/>
    </source>
</evidence>